<dbReference type="InterPro" id="IPR010730">
    <property type="entry name" value="HET"/>
</dbReference>
<name>A0A2I1DHR8_ASPC2</name>
<evidence type="ECO:0000313" key="2">
    <source>
        <dbReference type="EMBL" id="PKY09417.1"/>
    </source>
</evidence>
<dbReference type="InterPro" id="IPR001202">
    <property type="entry name" value="WW_dom"/>
</dbReference>
<dbReference type="Pfam" id="PF26639">
    <property type="entry name" value="Het-6_barrel"/>
    <property type="match status" value="1"/>
</dbReference>
<dbReference type="EMBL" id="MSFM01000001">
    <property type="protein sequence ID" value="PKY09417.1"/>
    <property type="molecule type" value="Genomic_DNA"/>
</dbReference>
<dbReference type="GeneID" id="36547428"/>
<dbReference type="AlphaFoldDB" id="A0A2I1DHR8"/>
<accession>A0A2I1DHR8</accession>
<evidence type="ECO:0000313" key="3">
    <source>
        <dbReference type="Proteomes" id="UP000234254"/>
    </source>
</evidence>
<dbReference type="Proteomes" id="UP000234254">
    <property type="component" value="Unassembled WGS sequence"/>
</dbReference>
<evidence type="ECO:0000259" key="1">
    <source>
        <dbReference type="PROSITE" id="PS50020"/>
    </source>
</evidence>
<dbReference type="OrthoDB" id="4850726at2759"/>
<dbReference type="RefSeq" id="XP_024698011.1">
    <property type="nucleotide sequence ID" value="XM_024839904.1"/>
</dbReference>
<gene>
    <name evidence="2" type="ORF">P168DRAFT_315422</name>
</gene>
<dbReference type="PANTHER" id="PTHR24148:SF82">
    <property type="entry name" value="HETEROKARYON INCOMPATIBILITY DOMAIN-CONTAINING PROTEIN"/>
    <property type="match status" value="1"/>
</dbReference>
<dbReference type="Gene3D" id="2.20.70.10">
    <property type="match status" value="1"/>
</dbReference>
<sequence length="719" mass="81270">MDYIYTPLNSASNDIRLVTLLPGTLHQPLRINLTTKPLHPTPKQDSHRLPLGELRKSLPGGWEAHETLEGRIAFHHSDLDVVTWDHPVPSFERPLYDTPELDDFALSPSYEALSYVWGSSDMSAEVVIVSMSDLDEVLGIVRITANLDAALRHLRFEDRPRTLWIDAICINQGDLNERSEQVQRMAHIYTQAKRVVVWLGEASSDSKLALNSLCHLGRQNIITKSNFGFRAPQAEHPDWWLPSFDIPFDENTWKAISSLLDRAWFQRLWVFQEIQLATPRAVLQCGQDEGSWADLRASILCLKEKNQTFLPEVVSNLRKHFMLCLDWRGESFPLMMNSVRRRLCSDERDLVYALVGLMTPTFASLIRPNYRLPAREVYKDVFLAHVKATQRLELISYCGRGAELGSPTWVPNWVVRDQYDPNRGLASGISPAVFSTPTPDILEVSGVSCGRISHVGGLAEGEADERVEMARTWYRECTSWLEESGFRGNSDVPFRDAFASMLLEGGVGDVYPEIISVTCREWSEKWVAHCEENRKVSVDDVMSDPEFFRCAQLIIWSRFVATAEGYIGLAPRATQPGDIIAVFLGSNTPVVLRPEGDRRFAVIGSCYVHGLMHGEGVLGRFPPGWKGIFLMDENGLDRPCYRCEESDSPDGPVTTEEDPRLGPVHPPFERVASQRIPDDPTNFVRFRNGETGEVINHDPRLTLEALRERGVNVETFQLV</sequence>
<comment type="caution">
    <text evidence="2">The sequence shown here is derived from an EMBL/GenBank/DDBJ whole genome shotgun (WGS) entry which is preliminary data.</text>
</comment>
<keyword evidence="3" id="KW-1185">Reference proteome</keyword>
<protein>
    <submittedName>
        <fullName evidence="2">HET-domain-containing protein</fullName>
    </submittedName>
</protein>
<feature type="domain" description="WW" evidence="1">
    <location>
        <begin position="56"/>
        <end position="89"/>
    </location>
</feature>
<dbReference type="InterPro" id="IPR052895">
    <property type="entry name" value="HetReg/Transcr_Mod"/>
</dbReference>
<dbReference type="VEuPathDB" id="FungiDB:P168DRAFT_315422"/>
<proteinExistence type="predicted"/>
<dbReference type="CDD" id="cd00201">
    <property type="entry name" value="WW"/>
    <property type="match status" value="1"/>
</dbReference>
<dbReference type="PANTHER" id="PTHR24148">
    <property type="entry name" value="ANKYRIN REPEAT DOMAIN-CONTAINING PROTEIN 39 HOMOLOG-RELATED"/>
    <property type="match status" value="1"/>
</dbReference>
<dbReference type="PROSITE" id="PS50020">
    <property type="entry name" value="WW_DOMAIN_2"/>
    <property type="match status" value="1"/>
</dbReference>
<reference evidence="2" key="1">
    <citation type="submission" date="2016-12" db="EMBL/GenBank/DDBJ databases">
        <title>The genomes of Aspergillus section Nigri reveals drivers in fungal speciation.</title>
        <authorList>
            <consortium name="DOE Joint Genome Institute"/>
            <person name="Vesth T.C."/>
            <person name="Nybo J."/>
            <person name="Theobald S."/>
            <person name="Brandl J."/>
            <person name="Frisvad J.C."/>
            <person name="Nielsen K.F."/>
            <person name="Lyhne E.K."/>
            <person name="Kogle M.E."/>
            <person name="Kuo A."/>
            <person name="Riley R."/>
            <person name="Clum A."/>
            <person name="Nolan M."/>
            <person name="Lipzen A."/>
            <person name="Salamov A."/>
            <person name="Henrissat B."/>
            <person name="Wiebenga A."/>
            <person name="De vries R.P."/>
            <person name="Grigoriev I.V."/>
            <person name="Mortensen U.H."/>
            <person name="Andersen M.R."/>
            <person name="Baker S.E."/>
        </authorList>
    </citation>
    <scope>NUCLEOTIDE SEQUENCE</scope>
    <source>
        <strain evidence="2">IBT 28561</strain>
    </source>
</reference>
<organism evidence="2 3">
    <name type="scientific">Aspergillus campestris (strain IBT 28561)</name>
    <dbReference type="NCBI Taxonomy" id="1392248"/>
    <lineage>
        <taxon>Eukaryota</taxon>
        <taxon>Fungi</taxon>
        <taxon>Dikarya</taxon>
        <taxon>Ascomycota</taxon>
        <taxon>Pezizomycotina</taxon>
        <taxon>Eurotiomycetes</taxon>
        <taxon>Eurotiomycetidae</taxon>
        <taxon>Eurotiales</taxon>
        <taxon>Aspergillaceae</taxon>
        <taxon>Aspergillus</taxon>
        <taxon>Aspergillus subgen. Circumdati</taxon>
    </lineage>
</organism>
<dbReference type="Pfam" id="PF06985">
    <property type="entry name" value="HET"/>
    <property type="match status" value="1"/>
</dbReference>